<reference evidence="2" key="1">
    <citation type="journal article" date="2019" name="Int. J. Syst. Evol. Microbiol.">
        <title>The Global Catalogue of Microorganisms (GCM) 10K type strain sequencing project: providing services to taxonomists for standard genome sequencing and annotation.</title>
        <authorList>
            <consortium name="The Broad Institute Genomics Platform"/>
            <consortium name="The Broad Institute Genome Sequencing Center for Infectious Disease"/>
            <person name="Wu L."/>
            <person name="Ma J."/>
        </authorList>
    </citation>
    <scope>NUCLEOTIDE SEQUENCE [LARGE SCALE GENOMIC DNA]</scope>
    <source>
        <strain evidence="2">KCTC 32141</strain>
    </source>
</reference>
<dbReference type="InterPro" id="IPR049804">
    <property type="entry name" value="Choice_anch_L"/>
</dbReference>
<organism evidence="1 2">
    <name type="scientific">Lacinutrix iliipiscaria</name>
    <dbReference type="NCBI Taxonomy" id="1230532"/>
    <lineage>
        <taxon>Bacteria</taxon>
        <taxon>Pseudomonadati</taxon>
        <taxon>Bacteroidota</taxon>
        <taxon>Flavobacteriia</taxon>
        <taxon>Flavobacteriales</taxon>
        <taxon>Flavobacteriaceae</taxon>
        <taxon>Lacinutrix</taxon>
    </lineage>
</organism>
<name>A0ABW5WPM6_9FLAO</name>
<gene>
    <name evidence="1" type="ORF">ACFS5M_11120</name>
</gene>
<dbReference type="Proteomes" id="UP001597533">
    <property type="component" value="Unassembled WGS sequence"/>
</dbReference>
<dbReference type="InterPro" id="IPR026341">
    <property type="entry name" value="T9SS_type_B"/>
</dbReference>
<evidence type="ECO:0000313" key="1">
    <source>
        <dbReference type="EMBL" id="MFD2824221.1"/>
    </source>
</evidence>
<evidence type="ECO:0000313" key="2">
    <source>
        <dbReference type="Proteomes" id="UP001597533"/>
    </source>
</evidence>
<keyword evidence="2" id="KW-1185">Reference proteome</keyword>
<sequence>MSVCCLQTSYSQTISIDNSSTPQQLIENNLVQGCVEVSNIESNINGSVNGLISYGYFERNTSSFPFENGIMLSTGDAISAGNSTNANTLNDGDATWTTDSDLENALGITNTVNATAIEFDFVSVSNQIQFNYILASEEYYATYPCEYSDGFAFLLKEVGSPTYTNIAVVPGTSIPVNTNTIHDEIVGFCAAENEAYFDGYNIGDTNFNGRTTVLSATASILPNVQYHIKLVIADQTDQNFDSAVFIEGNSFNATVDLGEDITTCAETITLNADIENPLATYEWLNNGIIISGETTADLTVSASGNYQVIVTIPINDTNCVIVDDIEITLNSEQSATEIADYEVCDDTSNDGVATFDLSTMNDEVLASVPASSYNISYHYTDAHAQSGSNPILAPIQNTLNPQTIYIRIEDIDNGCLAFTTFQLVVNPLPTAVEPTQLDVCDDATSDGFTTIDLTIKNDEITGGNTNYIVNYHYSLIDAENVENAIPSPYTNTNTTEQLFVSVVDATTGCVSTTTLIINVLENPAINQEVQQINACEPDDDGLATFDLSTIIVDVLQGLTDVSTSFHTSYEDAQTGDNPILDIENFNNTEPNMQIVYIRVVDDVTGCVSISPVELHANILQSGTTIRDFYRCDDESNDGIRDFNLEAIANVIANNIDEVTVTFYESEEDRTNEVNAIDQSVDYIVNDSPHTLYLTIESEGCIYFTTIQLIINPATIIQPLDPVDYCDTDSDGFTSIELATFDAYVSTGIASTTVSYFLTEDDADDNENALPPYYTNSSNPETLYVRVRNSDTGCYDVSALEINVIPAPTVSQPDDIVICDNDQDAFSIVNLEAKIGEIVSSTSDLTITFHTSEDDANSNNNAISNTSMYNANTQTIYTRVESEITSCFALVIFEIIVNTEPLFTDISNFRNCENDGDQIADFIFNEKDSEILNGQTGKRVLYFESESDAINRLNIIDKNVVYQNTSNPQTIYVRMENISDRDCYDTSSFQIEVGSIPIFEAPLDWIVCDDIANDGFETFDLSEKITEMSASSPEDLVITFYTSFDDAENETNSIPLEFTNTINPQQIYARIENGTYCHGIAEFGLNVIQVPNVSLASEQRTCDTDTDGFTTFDLTIAEIEVLDVRADDIVITYHPSFDDVEPHTNTITNPSSYTNISNPQTVYIKITSTISNCYVAVPIDLIVDIPPTINPIPNFETCENDDNLFNLSDTIDSLIDDPTDIAITFYSSLADAQNAENPLNENYTYITNSDTIFVRAENTITQCYSTSSFVVQVNSNPITYTLTDLETCDDDYDGFALFDLSQQTSIVLGDQDPNDFTVSYFELEDEALLNENPITDLDYFAFNEQIIYIRIENNNTLCFSITSFNIFVHRKPVVDIPDQTICLESLPLIVSADTNVSGDTYSWSTSASTPDIEITEIGSYSVTVTTAFGCTTSTTFNVIESEQATIEFTEQVDFADPNNITVTISGIGNYFYILDNGTPQESNFFDNVSLGPHTITVLDANGCASATKEIVIIDTPLFMTPNGDGYFDTWHITGVNQLTGTIVYIFDRFGKLLKTLPHTSQGWDGTYRGQNMPADDYWFMAEVVQDDKKFQVKGNFTLKR</sequence>
<protein>
    <submittedName>
        <fullName evidence="1">Choice-of-anchor L domain-containing protein</fullName>
    </submittedName>
</protein>
<proteinExistence type="predicted"/>
<dbReference type="NCBIfam" id="NF038133">
    <property type="entry name" value="choice_anch_L"/>
    <property type="match status" value="1"/>
</dbReference>
<dbReference type="Pfam" id="PF13585">
    <property type="entry name" value="CHU_C"/>
    <property type="match status" value="1"/>
</dbReference>
<dbReference type="NCBIfam" id="TIGR04131">
    <property type="entry name" value="Bac_Flav_CTERM"/>
    <property type="match status" value="1"/>
</dbReference>
<accession>A0ABW5WPM6</accession>
<comment type="caution">
    <text evidence="1">The sequence shown here is derived from an EMBL/GenBank/DDBJ whole genome shotgun (WGS) entry which is preliminary data.</text>
</comment>
<dbReference type="EMBL" id="JBHUOV010000007">
    <property type="protein sequence ID" value="MFD2824221.1"/>
    <property type="molecule type" value="Genomic_DNA"/>
</dbReference>